<dbReference type="RefSeq" id="WP_072896574.1">
    <property type="nucleotide sequence ID" value="NZ_FQWZ01000003.1"/>
</dbReference>
<gene>
    <name evidence="1" type="ORF">SAMN04488068_1778</name>
</gene>
<sequence length="66" mass="7331">METTVLRHHVLDRAPVAEPIAAVRRAPLEIAALEYDVASVGATEPSHAEENQAAFYLVHYRLPETH</sequence>
<name>A0A1M5NCM9_9GAMM</name>
<accession>A0A1M5NCM9</accession>
<dbReference type="EMBL" id="FQWZ01000003">
    <property type="protein sequence ID" value="SHG87268.1"/>
    <property type="molecule type" value="Genomic_DNA"/>
</dbReference>
<evidence type="ECO:0000313" key="1">
    <source>
        <dbReference type="EMBL" id="SHG87268.1"/>
    </source>
</evidence>
<keyword evidence="2" id="KW-1185">Reference proteome</keyword>
<reference evidence="1 2" key="1">
    <citation type="submission" date="2016-11" db="EMBL/GenBank/DDBJ databases">
        <authorList>
            <person name="Jaros S."/>
            <person name="Januszkiewicz K."/>
            <person name="Wedrychowicz H."/>
        </authorList>
    </citation>
    <scope>NUCLEOTIDE SEQUENCE [LARGE SCALE GENOMIC DNA]</scope>
    <source>
        <strain evidence="1 2">CGMCC 1.7049</strain>
    </source>
</reference>
<evidence type="ECO:0000313" key="2">
    <source>
        <dbReference type="Proteomes" id="UP000199758"/>
    </source>
</evidence>
<dbReference type="Proteomes" id="UP000199758">
    <property type="component" value="Unassembled WGS sequence"/>
</dbReference>
<proteinExistence type="predicted"/>
<dbReference type="STRING" id="490188.SAMN04488068_1778"/>
<dbReference type="AlphaFoldDB" id="A0A1M5NCM9"/>
<organism evidence="1 2">
    <name type="scientific">Hydrocarboniphaga daqingensis</name>
    <dbReference type="NCBI Taxonomy" id="490188"/>
    <lineage>
        <taxon>Bacteria</taxon>
        <taxon>Pseudomonadati</taxon>
        <taxon>Pseudomonadota</taxon>
        <taxon>Gammaproteobacteria</taxon>
        <taxon>Nevskiales</taxon>
        <taxon>Nevskiaceae</taxon>
        <taxon>Hydrocarboniphaga</taxon>
    </lineage>
</organism>
<protein>
    <submittedName>
        <fullName evidence="1">Uncharacterized protein</fullName>
    </submittedName>
</protein>